<dbReference type="InterPro" id="IPR027417">
    <property type="entry name" value="P-loop_NTPase"/>
</dbReference>
<evidence type="ECO:0000256" key="2">
    <source>
        <dbReference type="ARBA" id="ARBA00022801"/>
    </source>
</evidence>
<dbReference type="GO" id="GO:0070478">
    <property type="term" value="P:nuclear-transcribed mRNA catabolic process, 3'-5' exonucleolytic nonsense-mediated decay"/>
    <property type="evidence" value="ECO:0007669"/>
    <property type="project" value="TreeGrafter"/>
</dbReference>
<dbReference type="SMART" id="SM00487">
    <property type="entry name" value="DEXDc"/>
    <property type="match status" value="1"/>
</dbReference>
<organism evidence="6 7">
    <name type="scientific">Desulfocucumis palustris</name>
    <dbReference type="NCBI Taxonomy" id="1898651"/>
    <lineage>
        <taxon>Bacteria</taxon>
        <taxon>Bacillati</taxon>
        <taxon>Bacillota</taxon>
        <taxon>Clostridia</taxon>
        <taxon>Eubacteriales</taxon>
        <taxon>Desulfocucumaceae</taxon>
        <taxon>Desulfocucumis</taxon>
    </lineage>
</organism>
<comment type="caution">
    <text evidence="6">The sequence shown here is derived from an EMBL/GenBank/DDBJ whole genome shotgun (WGS) entry which is preliminary data.</text>
</comment>
<dbReference type="InterPro" id="IPR011545">
    <property type="entry name" value="DEAD/DEAH_box_helicase_dom"/>
</dbReference>
<evidence type="ECO:0000313" key="6">
    <source>
        <dbReference type="EMBL" id="GBF32705.1"/>
    </source>
</evidence>
<dbReference type="EMBL" id="BFAV01000045">
    <property type="protein sequence ID" value="GBF32705.1"/>
    <property type="molecule type" value="Genomic_DNA"/>
</dbReference>
<evidence type="ECO:0000256" key="1">
    <source>
        <dbReference type="ARBA" id="ARBA00022741"/>
    </source>
</evidence>
<dbReference type="GO" id="GO:0005524">
    <property type="term" value="F:ATP binding"/>
    <property type="evidence" value="ECO:0007669"/>
    <property type="project" value="UniProtKB-KW"/>
</dbReference>
<evidence type="ECO:0000256" key="3">
    <source>
        <dbReference type="ARBA" id="ARBA00022806"/>
    </source>
</evidence>
<dbReference type="GO" id="GO:0003676">
    <property type="term" value="F:nucleic acid binding"/>
    <property type="evidence" value="ECO:0007669"/>
    <property type="project" value="InterPro"/>
</dbReference>
<evidence type="ECO:0000256" key="4">
    <source>
        <dbReference type="ARBA" id="ARBA00022840"/>
    </source>
</evidence>
<dbReference type="PANTHER" id="PTHR12131">
    <property type="entry name" value="ATP-DEPENDENT RNA AND DNA HELICASE"/>
    <property type="match status" value="1"/>
</dbReference>
<dbReference type="PANTHER" id="PTHR12131:SF1">
    <property type="entry name" value="ATP-DEPENDENT RNA HELICASE SUPV3L1, MITOCHONDRIAL-RELATED"/>
    <property type="match status" value="1"/>
</dbReference>
<dbReference type="InterPro" id="IPR014001">
    <property type="entry name" value="Helicase_ATP-bd"/>
</dbReference>
<keyword evidence="1" id="KW-0547">Nucleotide-binding</keyword>
<dbReference type="PROSITE" id="PS51192">
    <property type="entry name" value="HELICASE_ATP_BIND_1"/>
    <property type="match status" value="1"/>
</dbReference>
<accession>A0A2L2X935</accession>
<dbReference type="Proteomes" id="UP000239549">
    <property type="component" value="Unassembled WGS sequence"/>
</dbReference>
<name>A0A2L2X935_9FIRM</name>
<dbReference type="GO" id="GO:0055087">
    <property type="term" value="C:Ski complex"/>
    <property type="evidence" value="ECO:0007669"/>
    <property type="project" value="TreeGrafter"/>
</dbReference>
<gene>
    <name evidence="6" type="ORF">DCCM_0901</name>
</gene>
<evidence type="ECO:0000259" key="5">
    <source>
        <dbReference type="PROSITE" id="PS51192"/>
    </source>
</evidence>
<proteinExistence type="predicted"/>
<dbReference type="AlphaFoldDB" id="A0A2L2X935"/>
<dbReference type="GO" id="GO:0016787">
    <property type="term" value="F:hydrolase activity"/>
    <property type="evidence" value="ECO:0007669"/>
    <property type="project" value="UniProtKB-KW"/>
</dbReference>
<dbReference type="Gene3D" id="3.40.50.300">
    <property type="entry name" value="P-loop containing nucleotide triphosphate hydrolases"/>
    <property type="match status" value="1"/>
</dbReference>
<dbReference type="GO" id="GO:0004386">
    <property type="term" value="F:helicase activity"/>
    <property type="evidence" value="ECO:0007669"/>
    <property type="project" value="UniProtKB-KW"/>
</dbReference>
<feature type="domain" description="Helicase ATP-binding" evidence="5">
    <location>
        <begin position="19"/>
        <end position="177"/>
    </location>
</feature>
<protein>
    <submittedName>
        <fullName evidence="6">Helicase</fullName>
    </submittedName>
</protein>
<dbReference type="InterPro" id="IPR050699">
    <property type="entry name" value="RNA-DNA_Helicase"/>
</dbReference>
<reference evidence="7" key="1">
    <citation type="submission" date="2018-02" db="EMBL/GenBank/DDBJ databases">
        <title>Genome sequence of Desulfocucumis palustris strain NAW-5.</title>
        <authorList>
            <person name="Watanabe M."/>
            <person name="Kojima H."/>
            <person name="Fukui M."/>
        </authorList>
    </citation>
    <scope>NUCLEOTIDE SEQUENCE [LARGE SCALE GENOMIC DNA]</scope>
    <source>
        <strain evidence="7">NAW-5</strain>
    </source>
</reference>
<sequence length="240" mass="26686">MQPPPPGPLELDPFQVEAIESLLAGYDVLVAAPTGTGKTLIAEKLLEKVIASGKGAVYTSPIKALSNQKYRDFVAQYGKDKVGLITGDLSINEGAPLLVMTTEIFRNWCFANPEMLDQTTHVIFDEVHYLDDAERGTAWEESIIFAPGHMRIVGLSATVPNIREIANWIADIRGRTVKIIEERRRAVPLNLGWISAEGDVLEEEEAHEYIKEKVERRKGRWAESELAGAAGDYEKRGRRS</sequence>
<keyword evidence="7" id="KW-1185">Reference proteome</keyword>
<keyword evidence="2" id="KW-0378">Hydrolase</keyword>
<keyword evidence="3 6" id="KW-0347">Helicase</keyword>
<evidence type="ECO:0000313" key="7">
    <source>
        <dbReference type="Proteomes" id="UP000239549"/>
    </source>
</evidence>
<dbReference type="SUPFAM" id="SSF52540">
    <property type="entry name" value="P-loop containing nucleoside triphosphate hydrolases"/>
    <property type="match status" value="1"/>
</dbReference>
<keyword evidence="4" id="KW-0067">ATP-binding</keyword>
<dbReference type="Pfam" id="PF00270">
    <property type="entry name" value="DEAD"/>
    <property type="match status" value="1"/>
</dbReference>